<name>A0A7V5H2C7_CALAY</name>
<feature type="transmembrane region" description="Helical" evidence="1">
    <location>
        <begin position="211"/>
        <end position="228"/>
    </location>
</feature>
<dbReference type="AlphaFoldDB" id="A0A7V5H2C7"/>
<accession>A0A7V5H2C7</accession>
<proteinExistence type="predicted"/>
<evidence type="ECO:0000256" key="1">
    <source>
        <dbReference type="SAM" id="Phobius"/>
    </source>
</evidence>
<sequence>MNTSLKWILAILLTLSAAVYQRLTGPTYPKRIKVELSGKQYKFKLPRSHGGQTAQEIKLVVPDTAIKAELHFRRFKMNEEWQIVPFQRQANVLIAELPGQPPAGKLEYFIVFKMQNKTVTVPQNSAVVIRFKGKVPALVLIPHVLGMFLSMLLAMVTFFEALSKGPKIKQFTLWTTIVLFAGGMILGPLVQKFAFGAYWTGVPFGWDLTDNKTLIAMIFWLIASWRVLKGNALQNRWWVILAVLVMFIVFLIPHSMMGSELNYQTMTVETGH</sequence>
<keyword evidence="1" id="KW-1133">Transmembrane helix</keyword>
<organism evidence="2">
    <name type="scientific">Caldithrix abyssi</name>
    <dbReference type="NCBI Taxonomy" id="187145"/>
    <lineage>
        <taxon>Bacteria</taxon>
        <taxon>Pseudomonadati</taxon>
        <taxon>Calditrichota</taxon>
        <taxon>Calditrichia</taxon>
        <taxon>Calditrichales</taxon>
        <taxon>Calditrichaceae</taxon>
        <taxon>Caldithrix</taxon>
    </lineage>
</organism>
<dbReference type="EMBL" id="DRTD01000152">
    <property type="protein sequence ID" value="HHE54544.1"/>
    <property type="molecule type" value="Genomic_DNA"/>
</dbReference>
<feature type="transmembrane region" description="Helical" evidence="1">
    <location>
        <begin position="137"/>
        <end position="159"/>
    </location>
</feature>
<keyword evidence="1" id="KW-0812">Transmembrane</keyword>
<feature type="transmembrane region" description="Helical" evidence="1">
    <location>
        <begin position="237"/>
        <end position="256"/>
    </location>
</feature>
<dbReference type="Proteomes" id="UP000886111">
    <property type="component" value="Unassembled WGS sequence"/>
</dbReference>
<keyword evidence="1" id="KW-0472">Membrane</keyword>
<gene>
    <name evidence="2" type="ORF">ENL21_02095</name>
</gene>
<feature type="transmembrane region" description="Helical" evidence="1">
    <location>
        <begin position="171"/>
        <end position="191"/>
    </location>
</feature>
<comment type="caution">
    <text evidence="2">The sequence shown here is derived from an EMBL/GenBank/DDBJ whole genome shotgun (WGS) entry which is preliminary data.</text>
</comment>
<protein>
    <submittedName>
        <fullName evidence="2">Uncharacterized protein</fullName>
    </submittedName>
</protein>
<reference evidence="2" key="1">
    <citation type="journal article" date="2020" name="mSystems">
        <title>Genome- and Community-Level Interaction Insights into Carbon Utilization and Element Cycling Functions of Hydrothermarchaeota in Hydrothermal Sediment.</title>
        <authorList>
            <person name="Zhou Z."/>
            <person name="Liu Y."/>
            <person name="Xu W."/>
            <person name="Pan J."/>
            <person name="Luo Z.H."/>
            <person name="Li M."/>
        </authorList>
    </citation>
    <scope>NUCLEOTIDE SEQUENCE [LARGE SCALE GENOMIC DNA]</scope>
    <source>
        <strain evidence="2">HyVt-76</strain>
    </source>
</reference>
<evidence type="ECO:0000313" key="2">
    <source>
        <dbReference type="EMBL" id="HHE54544.1"/>
    </source>
</evidence>